<sequence length="76" mass="8708">MKQERGGGDARIVFGHACFRRAAKRQTLQKGNQPFEHPLNPWEPKPVVWWVKPMGARQGRQCALRNKDQAAARKSQ</sequence>
<evidence type="ECO:0000313" key="2">
    <source>
        <dbReference type="Proteomes" id="UP000630142"/>
    </source>
</evidence>
<name>A0A8J3GLH1_9HYPH</name>
<evidence type="ECO:0000313" key="1">
    <source>
        <dbReference type="EMBL" id="GHD17615.1"/>
    </source>
</evidence>
<gene>
    <name evidence="1" type="ORF">GCM10016234_26970</name>
</gene>
<protein>
    <submittedName>
        <fullName evidence="1">Uncharacterized protein</fullName>
    </submittedName>
</protein>
<keyword evidence="2" id="KW-1185">Reference proteome</keyword>
<proteinExistence type="predicted"/>
<organism evidence="1 2">
    <name type="scientific">Tianweitania populi</name>
    <dbReference type="NCBI Taxonomy" id="1607949"/>
    <lineage>
        <taxon>Bacteria</taxon>
        <taxon>Pseudomonadati</taxon>
        <taxon>Pseudomonadota</taxon>
        <taxon>Alphaproteobacteria</taxon>
        <taxon>Hyphomicrobiales</taxon>
        <taxon>Phyllobacteriaceae</taxon>
        <taxon>Tianweitania</taxon>
    </lineage>
</organism>
<reference evidence="1" key="1">
    <citation type="journal article" date="2014" name="Int. J. Syst. Evol. Microbiol.">
        <title>Complete genome sequence of Corynebacterium casei LMG S-19264T (=DSM 44701T), isolated from a smear-ripened cheese.</title>
        <authorList>
            <consortium name="US DOE Joint Genome Institute (JGI-PGF)"/>
            <person name="Walter F."/>
            <person name="Albersmeier A."/>
            <person name="Kalinowski J."/>
            <person name="Ruckert C."/>
        </authorList>
    </citation>
    <scope>NUCLEOTIDE SEQUENCE</scope>
    <source>
        <strain evidence="1">KCTC 42249</strain>
    </source>
</reference>
<dbReference type="Proteomes" id="UP000630142">
    <property type="component" value="Unassembled WGS sequence"/>
</dbReference>
<reference evidence="1" key="2">
    <citation type="submission" date="2020-09" db="EMBL/GenBank/DDBJ databases">
        <authorList>
            <person name="Sun Q."/>
            <person name="Kim S."/>
        </authorList>
    </citation>
    <scope>NUCLEOTIDE SEQUENCE</scope>
    <source>
        <strain evidence="1">KCTC 42249</strain>
    </source>
</reference>
<dbReference type="EMBL" id="BMZQ01000002">
    <property type="protein sequence ID" value="GHD17615.1"/>
    <property type="molecule type" value="Genomic_DNA"/>
</dbReference>
<dbReference type="AlphaFoldDB" id="A0A8J3GLH1"/>
<accession>A0A8J3GLH1</accession>
<comment type="caution">
    <text evidence="1">The sequence shown here is derived from an EMBL/GenBank/DDBJ whole genome shotgun (WGS) entry which is preliminary data.</text>
</comment>